<protein>
    <submittedName>
        <fullName evidence="1">Asparagine--tRNA ligase</fullName>
    </submittedName>
</protein>
<dbReference type="GO" id="GO:0016874">
    <property type="term" value="F:ligase activity"/>
    <property type="evidence" value="ECO:0007669"/>
    <property type="project" value="UniProtKB-KW"/>
</dbReference>
<reference evidence="1" key="1">
    <citation type="journal article" date="2014" name="PLoS ONE">
        <title>Transcriptome-Based Identification of ABC Transporters in the Western Tarnished Plant Bug Lygus hesperus.</title>
        <authorList>
            <person name="Hull J.J."/>
            <person name="Chaney K."/>
            <person name="Geib S.M."/>
            <person name="Fabrick J.A."/>
            <person name="Brent C.S."/>
            <person name="Walsh D."/>
            <person name="Lavine L.C."/>
        </authorList>
    </citation>
    <scope>NUCLEOTIDE SEQUENCE</scope>
</reference>
<feature type="non-terminal residue" evidence="1">
    <location>
        <position position="111"/>
    </location>
</feature>
<accession>A0A0A9Y0R1</accession>
<keyword evidence="1" id="KW-0436">Ligase</keyword>
<proteinExistence type="predicted"/>
<organism evidence="1">
    <name type="scientific">Lygus hesperus</name>
    <name type="common">Western plant bug</name>
    <dbReference type="NCBI Taxonomy" id="30085"/>
    <lineage>
        <taxon>Eukaryota</taxon>
        <taxon>Metazoa</taxon>
        <taxon>Ecdysozoa</taxon>
        <taxon>Arthropoda</taxon>
        <taxon>Hexapoda</taxon>
        <taxon>Insecta</taxon>
        <taxon>Pterygota</taxon>
        <taxon>Neoptera</taxon>
        <taxon>Paraneoptera</taxon>
        <taxon>Hemiptera</taxon>
        <taxon>Heteroptera</taxon>
        <taxon>Panheteroptera</taxon>
        <taxon>Cimicomorpha</taxon>
        <taxon>Miridae</taxon>
        <taxon>Mirini</taxon>
        <taxon>Lygus</taxon>
    </lineage>
</organism>
<dbReference type="AlphaFoldDB" id="A0A0A9Y0R1"/>
<name>A0A0A9Y0R1_LYGHE</name>
<sequence>TDVTIEESGNNRFTLIIKEKEVYLAITSIPDIIGRFRISIPSSLSEYVGVIETDTQSDAIEDLISQHSDIINCAYYICTFRNGSVQQTNFLRLHFEGNFPRSSVRVGNKVY</sequence>
<reference evidence="1" key="2">
    <citation type="submission" date="2014-07" db="EMBL/GenBank/DDBJ databases">
        <authorList>
            <person name="Hull J."/>
        </authorList>
    </citation>
    <scope>NUCLEOTIDE SEQUENCE</scope>
</reference>
<dbReference type="EMBL" id="GBHO01016982">
    <property type="protein sequence ID" value="JAG26622.1"/>
    <property type="molecule type" value="Transcribed_RNA"/>
</dbReference>
<feature type="non-terminal residue" evidence="1">
    <location>
        <position position="1"/>
    </location>
</feature>
<gene>
    <name evidence="1" type="primary">asnS_0</name>
    <name evidence="1" type="ORF">CM83_103304</name>
</gene>
<evidence type="ECO:0000313" key="1">
    <source>
        <dbReference type="EMBL" id="JAG26622.1"/>
    </source>
</evidence>